<dbReference type="Proteomes" id="UP001239111">
    <property type="component" value="Chromosome 1"/>
</dbReference>
<sequence>MMNELLRAILDCMFAGGGLSPFGKAVIREMNRLGMLIDLSHTARKTMRDALRTSKAPLIFSHSSAFAICNSSRNVPDDILKQLASNGGLVMITFYNYFVKCGEQATVADVAAHIYHIKNLIGVDHVGVGGDFDGINKTPRGLEDVSKYPELFAELLRTDKWDVLDLKKVAGLNLLRVLRQVEDVRDDMRNAGVMPSEEVLDPADASGSCTLDINTVQRPTEL</sequence>
<proteinExistence type="predicted"/>
<organism evidence="1 2">
    <name type="scientific">Eretmocerus hayati</name>
    <dbReference type="NCBI Taxonomy" id="131215"/>
    <lineage>
        <taxon>Eukaryota</taxon>
        <taxon>Metazoa</taxon>
        <taxon>Ecdysozoa</taxon>
        <taxon>Arthropoda</taxon>
        <taxon>Hexapoda</taxon>
        <taxon>Insecta</taxon>
        <taxon>Pterygota</taxon>
        <taxon>Neoptera</taxon>
        <taxon>Endopterygota</taxon>
        <taxon>Hymenoptera</taxon>
        <taxon>Apocrita</taxon>
        <taxon>Proctotrupomorpha</taxon>
        <taxon>Chalcidoidea</taxon>
        <taxon>Aphelinidae</taxon>
        <taxon>Aphelininae</taxon>
        <taxon>Eretmocerus</taxon>
    </lineage>
</organism>
<evidence type="ECO:0000313" key="2">
    <source>
        <dbReference type="Proteomes" id="UP001239111"/>
    </source>
</evidence>
<keyword evidence="2" id="KW-1185">Reference proteome</keyword>
<protein>
    <submittedName>
        <fullName evidence="1">Uncharacterized protein</fullName>
    </submittedName>
</protein>
<reference evidence="1" key="1">
    <citation type="submission" date="2023-04" db="EMBL/GenBank/DDBJ databases">
        <title>A chromosome-level genome assembly of the parasitoid wasp Eretmocerus hayati.</title>
        <authorList>
            <person name="Zhong Y."/>
            <person name="Liu S."/>
            <person name="Liu Y."/>
        </authorList>
    </citation>
    <scope>NUCLEOTIDE SEQUENCE</scope>
    <source>
        <strain evidence="1">ZJU_SS_LIU_2023</strain>
    </source>
</reference>
<accession>A0ACC2PM76</accession>
<name>A0ACC2PM76_9HYME</name>
<dbReference type="EMBL" id="CM056741">
    <property type="protein sequence ID" value="KAJ8684163.1"/>
    <property type="molecule type" value="Genomic_DNA"/>
</dbReference>
<evidence type="ECO:0000313" key="1">
    <source>
        <dbReference type="EMBL" id="KAJ8684163.1"/>
    </source>
</evidence>
<gene>
    <name evidence="1" type="ORF">QAD02_019955</name>
</gene>
<comment type="caution">
    <text evidence="1">The sequence shown here is derived from an EMBL/GenBank/DDBJ whole genome shotgun (WGS) entry which is preliminary data.</text>
</comment>